<sequence length="171" mass="19723">MKRMFELSHYLVYMIMMGCASSQVSTSATPTRYTEDLTYLRPSFEEAKPNPETDPNENVTKPVYQEPRYAVNEQLHEVLDSIDRINLSKKLVDGFTIQIYAGQKREDALNTKRTMDLALPELKAEMTYVQPTFRIKAGKYYTQLDAQKDYVAVKRHFPNAILVPDKIAVPH</sequence>
<dbReference type="RefSeq" id="WP_127121510.1">
    <property type="nucleotide sequence ID" value="NZ_BHXQ01000002.1"/>
</dbReference>
<dbReference type="AlphaFoldDB" id="A0A401U7I6"/>
<gene>
    <name evidence="1" type="ORF">SanaruYs_10690</name>
</gene>
<evidence type="ECO:0008006" key="3">
    <source>
        <dbReference type="Google" id="ProtNLM"/>
    </source>
</evidence>
<evidence type="ECO:0000313" key="2">
    <source>
        <dbReference type="Proteomes" id="UP000288227"/>
    </source>
</evidence>
<accession>A0A401U7I6</accession>
<dbReference type="OrthoDB" id="2473397at2"/>
<keyword evidence="2" id="KW-1185">Reference proteome</keyword>
<dbReference type="PROSITE" id="PS51257">
    <property type="entry name" value="PROKAR_LIPOPROTEIN"/>
    <property type="match status" value="1"/>
</dbReference>
<evidence type="ECO:0000313" key="1">
    <source>
        <dbReference type="EMBL" id="GCC50850.1"/>
    </source>
</evidence>
<dbReference type="EMBL" id="BHXQ01000002">
    <property type="protein sequence ID" value="GCC50850.1"/>
    <property type="molecule type" value="Genomic_DNA"/>
</dbReference>
<comment type="caution">
    <text evidence="1">The sequence shown here is derived from an EMBL/GenBank/DDBJ whole genome shotgun (WGS) entry which is preliminary data.</text>
</comment>
<proteinExistence type="predicted"/>
<protein>
    <recommendedName>
        <fullName evidence="3">SPOR domain-containing protein</fullName>
    </recommendedName>
</protein>
<name>A0A401U7I6_9BACT</name>
<organism evidence="1 2">
    <name type="scientific">Chryseotalea sanaruensis</name>
    <dbReference type="NCBI Taxonomy" id="2482724"/>
    <lineage>
        <taxon>Bacteria</taxon>
        <taxon>Pseudomonadati</taxon>
        <taxon>Bacteroidota</taxon>
        <taxon>Cytophagia</taxon>
        <taxon>Cytophagales</taxon>
        <taxon>Chryseotaleaceae</taxon>
        <taxon>Chryseotalea</taxon>
    </lineage>
</organism>
<dbReference type="Proteomes" id="UP000288227">
    <property type="component" value="Unassembled WGS sequence"/>
</dbReference>
<reference evidence="1 2" key="1">
    <citation type="submission" date="2018-11" db="EMBL/GenBank/DDBJ databases">
        <title>Chryseotalea sanarue gen. nov., sp., nov., a member of the family Cytophagaceae, isolated from a brackish lake in Hamamatsu Japan.</title>
        <authorList>
            <person name="Maejima Y."/>
            <person name="Iino T."/>
            <person name="Muraguchi Y."/>
            <person name="Fukuda K."/>
            <person name="Ohkuma M."/>
            <person name="Moriuchi R."/>
            <person name="Dohra H."/>
            <person name="Kimbara K."/>
            <person name="Shintani M."/>
        </authorList>
    </citation>
    <scope>NUCLEOTIDE SEQUENCE [LARGE SCALE GENOMIC DNA]</scope>
    <source>
        <strain evidence="1 2">Ys</strain>
    </source>
</reference>